<evidence type="ECO:0000313" key="6">
    <source>
        <dbReference type="EMBL" id="NJC56339.1"/>
    </source>
</evidence>
<dbReference type="InterPro" id="IPR036388">
    <property type="entry name" value="WH-like_DNA-bd_sf"/>
</dbReference>
<dbReference type="InterPro" id="IPR011991">
    <property type="entry name" value="ArsR-like_HTH"/>
</dbReference>
<feature type="domain" description="HTH marR-type" evidence="5">
    <location>
        <begin position="1"/>
        <end position="137"/>
    </location>
</feature>
<dbReference type="InterPro" id="IPR000835">
    <property type="entry name" value="HTH_MarR-typ"/>
</dbReference>
<evidence type="ECO:0000256" key="4">
    <source>
        <dbReference type="SAM" id="MobiDB-lite"/>
    </source>
</evidence>
<comment type="caution">
    <text evidence="6">The sequence shown here is derived from an EMBL/GenBank/DDBJ whole genome shotgun (WGS) entry which is preliminary data.</text>
</comment>
<dbReference type="GO" id="GO:0003677">
    <property type="term" value="F:DNA binding"/>
    <property type="evidence" value="ECO:0007669"/>
    <property type="project" value="UniProtKB-KW"/>
</dbReference>
<dbReference type="CDD" id="cd00090">
    <property type="entry name" value="HTH_ARSR"/>
    <property type="match status" value="1"/>
</dbReference>
<dbReference type="SUPFAM" id="SSF46785">
    <property type="entry name" value="Winged helix' DNA-binding domain"/>
    <property type="match status" value="1"/>
</dbReference>
<organism evidence="6 7">
    <name type="scientific">Brevibacterium marinum</name>
    <dbReference type="NCBI Taxonomy" id="418643"/>
    <lineage>
        <taxon>Bacteria</taxon>
        <taxon>Bacillati</taxon>
        <taxon>Actinomycetota</taxon>
        <taxon>Actinomycetes</taxon>
        <taxon>Micrococcales</taxon>
        <taxon>Brevibacteriaceae</taxon>
        <taxon>Brevibacterium</taxon>
    </lineage>
</organism>
<keyword evidence="1" id="KW-0805">Transcription regulation</keyword>
<dbReference type="PROSITE" id="PS50995">
    <property type="entry name" value="HTH_MARR_2"/>
    <property type="match status" value="1"/>
</dbReference>
<evidence type="ECO:0000256" key="1">
    <source>
        <dbReference type="ARBA" id="ARBA00023015"/>
    </source>
</evidence>
<gene>
    <name evidence="6" type="ORF">BKA07_001374</name>
</gene>
<dbReference type="PRINTS" id="PR00598">
    <property type="entry name" value="HTHMARR"/>
</dbReference>
<keyword evidence="2 6" id="KW-0238">DNA-binding</keyword>
<dbReference type="Gene3D" id="1.10.10.10">
    <property type="entry name" value="Winged helix-like DNA-binding domain superfamily/Winged helix DNA-binding domain"/>
    <property type="match status" value="1"/>
</dbReference>
<dbReference type="PANTHER" id="PTHR42756">
    <property type="entry name" value="TRANSCRIPTIONAL REGULATOR, MARR"/>
    <property type="match status" value="1"/>
</dbReference>
<evidence type="ECO:0000256" key="3">
    <source>
        <dbReference type="ARBA" id="ARBA00023163"/>
    </source>
</evidence>
<feature type="compositionally biased region" description="Basic and acidic residues" evidence="4">
    <location>
        <begin position="146"/>
        <end position="155"/>
    </location>
</feature>
<protein>
    <submittedName>
        <fullName evidence="6">DNA-binding MarR family transcriptional regulator</fullName>
    </submittedName>
</protein>
<keyword evidence="3" id="KW-0804">Transcription</keyword>
<evidence type="ECO:0000259" key="5">
    <source>
        <dbReference type="PROSITE" id="PS50995"/>
    </source>
</evidence>
<dbReference type="SMART" id="SM00347">
    <property type="entry name" value="HTH_MARR"/>
    <property type="match status" value="1"/>
</dbReference>
<keyword evidence="7" id="KW-1185">Reference proteome</keyword>
<sequence length="170" mass="19402">MEDLPLSTLIWLRIVRFVQNSNQLSNEHLRRFDLTVAQFEALAHIRSFQPVSQSDLATGLTVSGGGVSRMLSRLEREGLITRKQEWKTKFISLTDAGRELLGRAYPSQLRQQAAMFDDVLDEDEKTQLHALMKKLYEHSVERSRNAEVRAADARTAETPSQSEPTYIDRA</sequence>
<dbReference type="AlphaFoldDB" id="A0A846RRF4"/>
<dbReference type="PANTHER" id="PTHR42756:SF1">
    <property type="entry name" value="TRANSCRIPTIONAL REPRESSOR OF EMRAB OPERON"/>
    <property type="match status" value="1"/>
</dbReference>
<evidence type="ECO:0000313" key="7">
    <source>
        <dbReference type="Proteomes" id="UP000576792"/>
    </source>
</evidence>
<dbReference type="EMBL" id="JAATJN010000001">
    <property type="protein sequence ID" value="NJC56339.1"/>
    <property type="molecule type" value="Genomic_DNA"/>
</dbReference>
<dbReference type="RefSeq" id="WP_167950229.1">
    <property type="nucleotide sequence ID" value="NZ_BAAAPQ010000026.1"/>
</dbReference>
<dbReference type="Pfam" id="PF01047">
    <property type="entry name" value="MarR"/>
    <property type="match status" value="1"/>
</dbReference>
<feature type="region of interest" description="Disordered" evidence="4">
    <location>
        <begin position="146"/>
        <end position="170"/>
    </location>
</feature>
<evidence type="ECO:0000256" key="2">
    <source>
        <dbReference type="ARBA" id="ARBA00023125"/>
    </source>
</evidence>
<dbReference type="GO" id="GO:0003700">
    <property type="term" value="F:DNA-binding transcription factor activity"/>
    <property type="evidence" value="ECO:0007669"/>
    <property type="project" value="InterPro"/>
</dbReference>
<accession>A0A846RRF4</accession>
<dbReference type="Proteomes" id="UP000576792">
    <property type="component" value="Unassembled WGS sequence"/>
</dbReference>
<reference evidence="6 7" key="1">
    <citation type="submission" date="2020-03" db="EMBL/GenBank/DDBJ databases">
        <title>Sequencing the genomes of 1000 actinobacteria strains.</title>
        <authorList>
            <person name="Klenk H.-P."/>
        </authorList>
    </citation>
    <scope>NUCLEOTIDE SEQUENCE [LARGE SCALE GENOMIC DNA]</scope>
    <source>
        <strain evidence="6 7">DSM 18964</strain>
    </source>
</reference>
<proteinExistence type="predicted"/>
<dbReference type="InterPro" id="IPR036390">
    <property type="entry name" value="WH_DNA-bd_sf"/>
</dbReference>
<name>A0A846RRF4_9MICO</name>